<dbReference type="PANTHER" id="PTHR43537:SF5">
    <property type="entry name" value="UXU OPERON TRANSCRIPTIONAL REGULATOR"/>
    <property type="match status" value="1"/>
</dbReference>
<keyword evidence="3" id="KW-0804">Transcription</keyword>
<dbReference type="Gene3D" id="1.20.120.530">
    <property type="entry name" value="GntR ligand-binding domain-like"/>
    <property type="match status" value="1"/>
</dbReference>
<reference evidence="5 6" key="1">
    <citation type="submission" date="2023-10" db="EMBL/GenBank/DDBJ databases">
        <title>Development of a sustainable strategy for remediation of hydrocarbon-contaminated territories based on the waste exchange concept.</title>
        <authorList>
            <person name="Krivoruchko A."/>
        </authorList>
    </citation>
    <scope>NUCLEOTIDE SEQUENCE [LARGE SCALE GENOMIC DNA]</scope>
    <source>
        <strain evidence="5 6">IEGM 1323</strain>
    </source>
</reference>
<name>A0ABU4BAE9_9NOCA</name>
<comment type="caution">
    <text evidence="5">The sequence shown here is derived from an EMBL/GenBank/DDBJ whole genome shotgun (WGS) entry which is preliminary data.</text>
</comment>
<dbReference type="Pfam" id="PF00392">
    <property type="entry name" value="GntR"/>
    <property type="match status" value="1"/>
</dbReference>
<evidence type="ECO:0000256" key="2">
    <source>
        <dbReference type="ARBA" id="ARBA00023125"/>
    </source>
</evidence>
<dbReference type="Gene3D" id="1.10.10.10">
    <property type="entry name" value="Winged helix-like DNA-binding domain superfamily/Winged helix DNA-binding domain"/>
    <property type="match status" value="1"/>
</dbReference>
<dbReference type="PROSITE" id="PS50949">
    <property type="entry name" value="HTH_GNTR"/>
    <property type="match status" value="1"/>
</dbReference>
<feature type="domain" description="HTH gntR-type" evidence="4">
    <location>
        <begin position="8"/>
        <end position="75"/>
    </location>
</feature>
<evidence type="ECO:0000256" key="1">
    <source>
        <dbReference type="ARBA" id="ARBA00023015"/>
    </source>
</evidence>
<sequence>MAAQQVTNSAGTRTIDELRCAILAGEWEPGEKLPPAALAERFRTSTTVIREALTRLSGADLVVAKPNRGFFVRDLTLRELSDITELRCTTEALAIRLSLERGDLHWESDVIAAHHQLVRTPRRRSDDPTHINDDWASAHRGFHLALLGACDCEPMIRLASNLADSTELYRRWAAPSAAATVRNVEEEHRLILEAVLARDIDRAAELLRTHYEATVQVVLRSGLDWTGASKSTAG</sequence>
<keyword evidence="2" id="KW-0238">DNA-binding</keyword>
<evidence type="ECO:0000256" key="3">
    <source>
        <dbReference type="ARBA" id="ARBA00023163"/>
    </source>
</evidence>
<dbReference type="PANTHER" id="PTHR43537">
    <property type="entry name" value="TRANSCRIPTIONAL REGULATOR, GNTR FAMILY"/>
    <property type="match status" value="1"/>
</dbReference>
<accession>A0ABU4BAE9</accession>
<dbReference type="CDD" id="cd07377">
    <property type="entry name" value="WHTH_GntR"/>
    <property type="match status" value="1"/>
</dbReference>
<dbReference type="InterPro" id="IPR011711">
    <property type="entry name" value="GntR_C"/>
</dbReference>
<dbReference type="InterPro" id="IPR008920">
    <property type="entry name" value="TF_FadR/GntR_C"/>
</dbReference>
<dbReference type="SMART" id="SM00345">
    <property type="entry name" value="HTH_GNTR"/>
    <property type="match status" value="1"/>
</dbReference>
<dbReference type="Pfam" id="PF07729">
    <property type="entry name" value="FCD"/>
    <property type="match status" value="1"/>
</dbReference>
<evidence type="ECO:0000259" key="4">
    <source>
        <dbReference type="PROSITE" id="PS50949"/>
    </source>
</evidence>
<keyword evidence="1" id="KW-0805">Transcription regulation</keyword>
<keyword evidence="6" id="KW-1185">Reference proteome</keyword>
<evidence type="ECO:0000313" key="5">
    <source>
        <dbReference type="EMBL" id="MDV6261101.1"/>
    </source>
</evidence>
<dbReference type="InterPro" id="IPR036388">
    <property type="entry name" value="WH-like_DNA-bd_sf"/>
</dbReference>
<dbReference type="SMART" id="SM00895">
    <property type="entry name" value="FCD"/>
    <property type="match status" value="1"/>
</dbReference>
<gene>
    <name evidence="5" type="ORF">R3P96_07080</name>
</gene>
<dbReference type="RefSeq" id="WP_317563790.1">
    <property type="nucleotide sequence ID" value="NZ_JAWLJX010000001.1"/>
</dbReference>
<organism evidence="5 6">
    <name type="scientific">Rhodococcoides yunnanense</name>
    <dbReference type="NCBI Taxonomy" id="278209"/>
    <lineage>
        <taxon>Bacteria</taxon>
        <taxon>Bacillati</taxon>
        <taxon>Actinomycetota</taxon>
        <taxon>Actinomycetes</taxon>
        <taxon>Mycobacteriales</taxon>
        <taxon>Nocardiaceae</taxon>
        <taxon>Rhodococcoides</taxon>
    </lineage>
</organism>
<proteinExistence type="predicted"/>
<protein>
    <submittedName>
        <fullName evidence="5">GntR family transcriptional regulator</fullName>
    </submittedName>
</protein>
<dbReference type="InterPro" id="IPR036390">
    <property type="entry name" value="WH_DNA-bd_sf"/>
</dbReference>
<dbReference type="InterPro" id="IPR000524">
    <property type="entry name" value="Tscrpt_reg_HTH_GntR"/>
</dbReference>
<dbReference type="SUPFAM" id="SSF48008">
    <property type="entry name" value="GntR ligand-binding domain-like"/>
    <property type="match status" value="1"/>
</dbReference>
<dbReference type="SUPFAM" id="SSF46785">
    <property type="entry name" value="Winged helix' DNA-binding domain"/>
    <property type="match status" value="1"/>
</dbReference>
<dbReference type="Proteomes" id="UP001185755">
    <property type="component" value="Unassembled WGS sequence"/>
</dbReference>
<evidence type="ECO:0000313" key="6">
    <source>
        <dbReference type="Proteomes" id="UP001185755"/>
    </source>
</evidence>
<dbReference type="EMBL" id="JAWLJX010000001">
    <property type="protein sequence ID" value="MDV6261101.1"/>
    <property type="molecule type" value="Genomic_DNA"/>
</dbReference>